<accession>A0A235BRK9</accession>
<dbReference type="SUPFAM" id="SSF161098">
    <property type="entry name" value="MetI-like"/>
    <property type="match status" value="1"/>
</dbReference>
<feature type="transmembrane region" description="Helical" evidence="7">
    <location>
        <begin position="173"/>
        <end position="195"/>
    </location>
</feature>
<dbReference type="CDD" id="cd06261">
    <property type="entry name" value="TM_PBP2"/>
    <property type="match status" value="1"/>
</dbReference>
<evidence type="ECO:0000256" key="5">
    <source>
        <dbReference type="ARBA" id="ARBA00022989"/>
    </source>
</evidence>
<feature type="transmembrane region" description="Helical" evidence="7">
    <location>
        <begin position="67"/>
        <end position="88"/>
    </location>
</feature>
<gene>
    <name evidence="9" type="ORF">CH333_08225</name>
</gene>
<keyword evidence="3" id="KW-1003">Cell membrane</keyword>
<dbReference type="Proteomes" id="UP000215215">
    <property type="component" value="Unassembled WGS sequence"/>
</dbReference>
<dbReference type="GO" id="GO:0055085">
    <property type="term" value="P:transmembrane transport"/>
    <property type="evidence" value="ECO:0007669"/>
    <property type="project" value="InterPro"/>
</dbReference>
<proteinExistence type="inferred from homology"/>
<feature type="transmembrane region" description="Helical" evidence="7">
    <location>
        <begin position="131"/>
        <end position="152"/>
    </location>
</feature>
<feature type="transmembrane region" description="Helical" evidence="7">
    <location>
        <begin position="5"/>
        <end position="25"/>
    </location>
</feature>
<dbReference type="EMBL" id="NOZQ01000187">
    <property type="protein sequence ID" value="OYD14357.1"/>
    <property type="molecule type" value="Genomic_DNA"/>
</dbReference>
<comment type="subcellular location">
    <subcellularLocation>
        <location evidence="1 7">Cell membrane</location>
        <topology evidence="1 7">Multi-pass membrane protein</topology>
    </subcellularLocation>
</comment>
<evidence type="ECO:0000313" key="9">
    <source>
        <dbReference type="EMBL" id="OYD14357.1"/>
    </source>
</evidence>
<evidence type="ECO:0000256" key="2">
    <source>
        <dbReference type="ARBA" id="ARBA00022448"/>
    </source>
</evidence>
<evidence type="ECO:0000256" key="4">
    <source>
        <dbReference type="ARBA" id="ARBA00022692"/>
    </source>
</evidence>
<evidence type="ECO:0000256" key="7">
    <source>
        <dbReference type="RuleBase" id="RU363032"/>
    </source>
</evidence>
<reference evidence="9 10" key="1">
    <citation type="submission" date="2017-07" db="EMBL/GenBank/DDBJ databases">
        <title>Recovery of genomes from metagenomes via a dereplication, aggregation, and scoring strategy.</title>
        <authorList>
            <person name="Sieber C.M."/>
            <person name="Probst A.J."/>
            <person name="Sharrar A."/>
            <person name="Thomas B.C."/>
            <person name="Hess M."/>
            <person name="Tringe S.G."/>
            <person name="Banfield J.F."/>
        </authorList>
    </citation>
    <scope>NUCLEOTIDE SEQUENCE [LARGE SCALE GENOMIC DNA]</scope>
    <source>
        <strain evidence="9">JGI_Cruoil_03_44_89</strain>
    </source>
</reference>
<keyword evidence="2 7" id="KW-0813">Transport</keyword>
<dbReference type="AlphaFoldDB" id="A0A235BRK9"/>
<sequence>MKKAIFYIVLLIVALAFIYPFIWMVSASLRPEIEISDLSPISSKFSISNYKAVLEKIPIVRAFFNSLFVSCSITLSVLIFSSMVGYALSRLTFKGRDTMFTIILFTMMIPFQITMIPLYVLMVKFGWTDTYAALIVPGMISAFGILLFRQYFKAIPQAIIDAARIDGCSDLGILFRIVWPNSIPALITVAIITFMNTWNGVLWPLIVIRKQNIMTMPQMVTLFAVGGQAELIGVQLASATMLAAPVVIIYCIFQRYFIASMARTGLKG</sequence>
<dbReference type="GO" id="GO:0005886">
    <property type="term" value="C:plasma membrane"/>
    <property type="evidence" value="ECO:0007669"/>
    <property type="project" value="UniProtKB-SubCell"/>
</dbReference>
<keyword evidence="5 7" id="KW-1133">Transmembrane helix</keyword>
<name>A0A235BRK9_UNCW3</name>
<dbReference type="InterPro" id="IPR035906">
    <property type="entry name" value="MetI-like_sf"/>
</dbReference>
<comment type="caution">
    <text evidence="9">The sequence shown here is derived from an EMBL/GenBank/DDBJ whole genome shotgun (WGS) entry which is preliminary data.</text>
</comment>
<comment type="similarity">
    <text evidence="7">Belongs to the binding-protein-dependent transport system permease family.</text>
</comment>
<protein>
    <submittedName>
        <fullName evidence="9">Sugar ABC transporter permease</fullName>
    </submittedName>
</protein>
<evidence type="ECO:0000259" key="8">
    <source>
        <dbReference type="PROSITE" id="PS50928"/>
    </source>
</evidence>
<evidence type="ECO:0000256" key="6">
    <source>
        <dbReference type="ARBA" id="ARBA00023136"/>
    </source>
</evidence>
<feature type="transmembrane region" description="Helical" evidence="7">
    <location>
        <begin position="232"/>
        <end position="253"/>
    </location>
</feature>
<feature type="transmembrane region" description="Helical" evidence="7">
    <location>
        <begin position="100"/>
        <end position="119"/>
    </location>
</feature>
<organism evidence="9 10">
    <name type="scientific">candidate division WOR-3 bacterium JGI_Cruoil_03_44_89</name>
    <dbReference type="NCBI Taxonomy" id="1973748"/>
    <lineage>
        <taxon>Bacteria</taxon>
        <taxon>Bacteria division WOR-3</taxon>
    </lineage>
</organism>
<dbReference type="Gene3D" id="1.10.3720.10">
    <property type="entry name" value="MetI-like"/>
    <property type="match status" value="1"/>
</dbReference>
<keyword evidence="6 7" id="KW-0472">Membrane</keyword>
<evidence type="ECO:0000256" key="3">
    <source>
        <dbReference type="ARBA" id="ARBA00022475"/>
    </source>
</evidence>
<feature type="domain" description="ABC transmembrane type-1" evidence="8">
    <location>
        <begin position="63"/>
        <end position="253"/>
    </location>
</feature>
<keyword evidence="4 7" id="KW-0812">Transmembrane</keyword>
<dbReference type="Pfam" id="PF00528">
    <property type="entry name" value="BPD_transp_1"/>
    <property type="match status" value="1"/>
</dbReference>
<evidence type="ECO:0000313" key="10">
    <source>
        <dbReference type="Proteomes" id="UP000215215"/>
    </source>
</evidence>
<evidence type="ECO:0000256" key="1">
    <source>
        <dbReference type="ARBA" id="ARBA00004651"/>
    </source>
</evidence>
<dbReference type="PANTHER" id="PTHR43744:SF12">
    <property type="entry name" value="ABC TRANSPORTER PERMEASE PROTEIN MG189-RELATED"/>
    <property type="match status" value="1"/>
</dbReference>
<dbReference type="InterPro" id="IPR000515">
    <property type="entry name" value="MetI-like"/>
</dbReference>
<dbReference type="PANTHER" id="PTHR43744">
    <property type="entry name" value="ABC TRANSPORTER PERMEASE PROTEIN MG189-RELATED-RELATED"/>
    <property type="match status" value="1"/>
</dbReference>
<dbReference type="PROSITE" id="PS50928">
    <property type="entry name" value="ABC_TM1"/>
    <property type="match status" value="1"/>
</dbReference>